<accession>A0AA97CU55</accession>
<organism evidence="8">
    <name type="scientific">Gordonia sp. MP11Mi</name>
    <dbReference type="NCBI Taxonomy" id="3022769"/>
    <lineage>
        <taxon>Bacteria</taxon>
        <taxon>Bacillati</taxon>
        <taxon>Actinomycetota</taxon>
        <taxon>Actinomycetes</taxon>
        <taxon>Mycobacteriales</taxon>
        <taxon>Gordoniaceae</taxon>
        <taxon>Gordonia</taxon>
    </lineage>
</organism>
<dbReference type="GO" id="GO:0015074">
    <property type="term" value="P:DNA integration"/>
    <property type="evidence" value="ECO:0007669"/>
    <property type="project" value="InterPro"/>
</dbReference>
<dbReference type="EMBL" id="CP128986">
    <property type="protein sequence ID" value="WOC12525.1"/>
    <property type="molecule type" value="Genomic_DNA"/>
</dbReference>
<dbReference type="PANTHER" id="PTHR30349:SF64">
    <property type="entry name" value="PROPHAGE INTEGRASE INTD-RELATED"/>
    <property type="match status" value="1"/>
</dbReference>
<gene>
    <name evidence="8" type="primary">xerC_4</name>
    <name evidence="8" type="ORF">MP11Mi_16130</name>
</gene>
<dbReference type="GO" id="GO:0003677">
    <property type="term" value="F:DNA binding"/>
    <property type="evidence" value="ECO:0007669"/>
    <property type="project" value="UniProtKB-UniRule"/>
</dbReference>
<dbReference type="PROSITE" id="PS51898">
    <property type="entry name" value="TYR_RECOMBINASE"/>
    <property type="match status" value="1"/>
</dbReference>
<keyword evidence="3" id="KW-0233">DNA recombination</keyword>
<reference evidence="8" key="1">
    <citation type="submission" date="2023-06" db="EMBL/GenBank/DDBJ databases">
        <title>Gordonia sp. nov. and Pseudochrobactrum sp. nov., two species isolated from the burying beetle Nicrophorus vespilloides.</title>
        <authorList>
            <person name="Poehlein A."/>
            <person name="Guzman J."/>
            <person name="Daniel R."/>
            <person name="Vilcinskas A."/>
        </authorList>
    </citation>
    <scope>NUCLEOTIDE SEQUENCE</scope>
    <source>
        <strain evidence="8">MP11Mi</strain>
    </source>
</reference>
<dbReference type="GO" id="GO:0006310">
    <property type="term" value="P:DNA recombination"/>
    <property type="evidence" value="ECO:0007669"/>
    <property type="project" value="UniProtKB-KW"/>
</dbReference>
<evidence type="ECO:0000256" key="2">
    <source>
        <dbReference type="ARBA" id="ARBA00023125"/>
    </source>
</evidence>
<feature type="compositionally biased region" description="Polar residues" evidence="5">
    <location>
        <begin position="418"/>
        <end position="430"/>
    </location>
</feature>
<dbReference type="InterPro" id="IPR010998">
    <property type="entry name" value="Integrase_recombinase_N"/>
</dbReference>
<evidence type="ECO:0000313" key="8">
    <source>
        <dbReference type="EMBL" id="WOC12525.1"/>
    </source>
</evidence>
<dbReference type="InterPro" id="IPR011010">
    <property type="entry name" value="DNA_brk_join_enz"/>
</dbReference>
<evidence type="ECO:0000256" key="1">
    <source>
        <dbReference type="ARBA" id="ARBA00008857"/>
    </source>
</evidence>
<evidence type="ECO:0000256" key="5">
    <source>
        <dbReference type="SAM" id="MobiDB-lite"/>
    </source>
</evidence>
<dbReference type="Pfam" id="PF00589">
    <property type="entry name" value="Phage_integrase"/>
    <property type="match status" value="1"/>
</dbReference>
<feature type="region of interest" description="Disordered" evidence="5">
    <location>
        <begin position="407"/>
        <end position="430"/>
    </location>
</feature>
<evidence type="ECO:0000259" key="7">
    <source>
        <dbReference type="PROSITE" id="PS51900"/>
    </source>
</evidence>
<dbReference type="SUPFAM" id="SSF56349">
    <property type="entry name" value="DNA breaking-rejoining enzymes"/>
    <property type="match status" value="2"/>
</dbReference>
<dbReference type="RefSeq" id="WP_420041752.1">
    <property type="nucleotide sequence ID" value="NZ_CP128986.1"/>
</dbReference>
<evidence type="ECO:0000256" key="4">
    <source>
        <dbReference type="PROSITE-ProRule" id="PRU01248"/>
    </source>
</evidence>
<evidence type="ECO:0000256" key="3">
    <source>
        <dbReference type="ARBA" id="ARBA00023172"/>
    </source>
</evidence>
<feature type="domain" description="Core-binding (CB)" evidence="7">
    <location>
        <begin position="6"/>
        <end position="87"/>
    </location>
</feature>
<dbReference type="PROSITE" id="PS51900">
    <property type="entry name" value="CB"/>
    <property type="match status" value="2"/>
</dbReference>
<dbReference type="InterPro" id="IPR013762">
    <property type="entry name" value="Integrase-like_cat_sf"/>
</dbReference>
<feature type="domain" description="Tyr recombinase" evidence="6">
    <location>
        <begin position="235"/>
        <end position="402"/>
    </location>
</feature>
<proteinExistence type="inferred from homology"/>
<comment type="similarity">
    <text evidence="1">Belongs to the 'phage' integrase family.</text>
</comment>
<name>A0AA97CU55_9ACTN</name>
<feature type="domain" description="Core-binding (CB)" evidence="7">
    <location>
        <begin position="134"/>
        <end position="214"/>
    </location>
</feature>
<dbReference type="PANTHER" id="PTHR30349">
    <property type="entry name" value="PHAGE INTEGRASE-RELATED"/>
    <property type="match status" value="1"/>
</dbReference>
<sequence>MTHATDEWAAAIERWRTDQTSAGVSKPVVSQRLSHVNHCAEYLSTTDRGPWTLETVDLVEYLDSRSWSALTRRNNVKSLRALYRWAVAQNLVTFDPAVSVPVNLSPAAEALINRHRVVYPEHVRPGPAPLSVPAAWSDLIARWKTHARSAGLSVHTINVRESHMERVGRDLHPSTPADVTTEDLEEWLAGHTDVAREYRRSLRSSLRALFGWAADVGQLPNDPSRKLRVIRAVTPLARPASSQDYRDALARADDRQTVILMLAAEMGLRRAEVAQVHANDILDTDDGPSLIIHGKGDKKRLVPMTPRMYRVVRNTLKSYGNGYLLPGATAGSHLTPAYVARLAVQVLPDRVTLHQLRHRFATVTYSAHNDVLSVQQLLGHASPATTQRYVAVDASTLRATVESASGAYPRTARRTTGVEPSSSILETSAP</sequence>
<dbReference type="Gene3D" id="1.10.443.10">
    <property type="entry name" value="Intergrase catalytic core"/>
    <property type="match status" value="1"/>
</dbReference>
<dbReference type="Gene3D" id="1.10.150.130">
    <property type="match status" value="1"/>
</dbReference>
<dbReference type="InterPro" id="IPR002104">
    <property type="entry name" value="Integrase_catalytic"/>
</dbReference>
<dbReference type="InterPro" id="IPR044068">
    <property type="entry name" value="CB"/>
</dbReference>
<keyword evidence="2 4" id="KW-0238">DNA-binding</keyword>
<evidence type="ECO:0000259" key="6">
    <source>
        <dbReference type="PROSITE" id="PS51898"/>
    </source>
</evidence>
<dbReference type="AlphaFoldDB" id="A0AA97CU55"/>
<protein>
    <submittedName>
        <fullName evidence="8">Tyrosine recombinase XerC</fullName>
    </submittedName>
</protein>
<dbReference type="InterPro" id="IPR050090">
    <property type="entry name" value="Tyrosine_recombinase_XerCD"/>
</dbReference>